<sequence>MKLVIAGILVIICAILLFYAMIRMLIKDMRIRRNSKKYEGIITGSYTYSHVKTSTSFYPYIEVKTLDKTLKCVRPITFLFKSKEMGYYKKINILYNPEYPDKCTKGSAISMILESIFYLLFSVFMLVLGIKIFSEL</sequence>
<reference evidence="2 3" key="1">
    <citation type="submission" date="2020-08" db="EMBL/GenBank/DDBJ databases">
        <authorList>
            <person name="Liu C."/>
            <person name="Sun Q."/>
        </authorList>
    </citation>
    <scope>NUCLEOTIDE SEQUENCE [LARGE SCALE GENOMIC DNA]</scope>
    <source>
        <strain evidence="2 3">NSJ-61</strain>
    </source>
</reference>
<dbReference type="Proteomes" id="UP000515856">
    <property type="component" value="Chromosome"/>
</dbReference>
<evidence type="ECO:0000313" key="2">
    <source>
        <dbReference type="EMBL" id="QNM11003.1"/>
    </source>
</evidence>
<dbReference type="EMBL" id="CP060636">
    <property type="protein sequence ID" value="QNM11003.1"/>
    <property type="molecule type" value="Genomic_DNA"/>
</dbReference>
<evidence type="ECO:0008006" key="4">
    <source>
        <dbReference type="Google" id="ProtNLM"/>
    </source>
</evidence>
<evidence type="ECO:0000313" key="3">
    <source>
        <dbReference type="Proteomes" id="UP000515856"/>
    </source>
</evidence>
<keyword evidence="1" id="KW-0812">Transmembrane</keyword>
<evidence type="ECO:0000256" key="1">
    <source>
        <dbReference type="SAM" id="Phobius"/>
    </source>
</evidence>
<proteinExistence type="predicted"/>
<dbReference type="KEGG" id="ehn:H9Q80_12070"/>
<dbReference type="AlphaFoldDB" id="A0A7G9GJM1"/>
<feature type="transmembrane region" description="Helical" evidence="1">
    <location>
        <begin position="6"/>
        <end position="26"/>
    </location>
</feature>
<gene>
    <name evidence="2" type="ORF">H9Q80_12070</name>
</gene>
<protein>
    <recommendedName>
        <fullName evidence="4">DUF3592 domain-containing protein</fullName>
    </recommendedName>
</protein>
<organism evidence="2 3">
    <name type="scientific">[Eubacterium] hominis</name>
    <dbReference type="NCBI Taxonomy" id="2764325"/>
    <lineage>
        <taxon>Bacteria</taxon>
        <taxon>Bacillati</taxon>
        <taxon>Bacillota</taxon>
        <taxon>Erysipelotrichia</taxon>
        <taxon>Erysipelotrichales</taxon>
        <taxon>Erysipelotrichaceae</taxon>
        <taxon>Amedibacillus</taxon>
    </lineage>
</organism>
<feature type="transmembrane region" description="Helical" evidence="1">
    <location>
        <begin position="115"/>
        <end position="134"/>
    </location>
</feature>
<accession>A0A7G9GJM1</accession>
<keyword evidence="1" id="KW-0472">Membrane</keyword>
<keyword evidence="1" id="KW-1133">Transmembrane helix</keyword>
<name>A0A7G9GJM1_9FIRM</name>
<dbReference type="RefSeq" id="WP_117455278.1">
    <property type="nucleotide sequence ID" value="NZ_CP060636.1"/>
</dbReference>
<keyword evidence="3" id="KW-1185">Reference proteome</keyword>